<gene>
    <name evidence="1" type="ORF">CSSPJE1EN1_LOCUS3908</name>
</gene>
<dbReference type="EMBL" id="OZ020106">
    <property type="protein sequence ID" value="CAK9258430.1"/>
    <property type="molecule type" value="Genomic_DNA"/>
</dbReference>
<proteinExistence type="predicted"/>
<dbReference type="PANTHER" id="PTHR37910">
    <property type="entry name" value="EXPRESSED PROTEIN"/>
    <property type="match status" value="1"/>
</dbReference>
<protein>
    <submittedName>
        <fullName evidence="1">Uncharacterized protein</fullName>
    </submittedName>
</protein>
<evidence type="ECO:0000313" key="2">
    <source>
        <dbReference type="Proteomes" id="UP001497444"/>
    </source>
</evidence>
<dbReference type="InterPro" id="IPR011990">
    <property type="entry name" value="TPR-like_helical_dom_sf"/>
</dbReference>
<sequence length="366" mass="39506">MGCVRPNVSIAISSSSSSSSSSVTRNANPLTMCIAAHSNRHEAAAGCCKKIAHHGIIICSVVEKKLNWFGGQGCTAKFQQQFHGVRPPAVASGLICSGYFHTQCRRELFCLCGDCVSRFRVSKSGASVASGLSLLNLGREEKAALQQQGLSWSLNQVVDSCWIAGIAAVACLLYSIPVPVAEALVDQAITGNNHGRATNSVIVLGQSELGTSYDPVSQDAKEASEAFSRRVSEALELLFKAREAQAQGDFPVALGFFSQITEKAGDLALSEYARVGRALSLYEVGDRGEAILEMEDMSVSLKGYPEIHAALAAALYVDKHATVPAEQQFTIATLLDPRYRDLSWVRNNRHWPPSLMESLQKFILLR</sequence>
<dbReference type="Gene3D" id="1.25.40.10">
    <property type="entry name" value="Tetratricopeptide repeat domain"/>
    <property type="match status" value="1"/>
</dbReference>
<reference evidence="1" key="1">
    <citation type="submission" date="2024-02" db="EMBL/GenBank/DDBJ databases">
        <authorList>
            <consortium name="ELIXIR-Norway"/>
            <consortium name="Elixir Norway"/>
        </authorList>
    </citation>
    <scope>NUCLEOTIDE SEQUENCE</scope>
</reference>
<dbReference type="PANTHER" id="PTHR37910:SF2">
    <property type="entry name" value="EXPRESSED PROTEIN"/>
    <property type="match status" value="1"/>
</dbReference>
<keyword evidence="2" id="KW-1185">Reference proteome</keyword>
<evidence type="ECO:0000313" key="1">
    <source>
        <dbReference type="EMBL" id="CAK9258430.1"/>
    </source>
</evidence>
<organism evidence="1 2">
    <name type="scientific">Sphagnum jensenii</name>
    <dbReference type="NCBI Taxonomy" id="128206"/>
    <lineage>
        <taxon>Eukaryota</taxon>
        <taxon>Viridiplantae</taxon>
        <taxon>Streptophyta</taxon>
        <taxon>Embryophyta</taxon>
        <taxon>Bryophyta</taxon>
        <taxon>Sphagnophytina</taxon>
        <taxon>Sphagnopsida</taxon>
        <taxon>Sphagnales</taxon>
        <taxon>Sphagnaceae</taxon>
        <taxon>Sphagnum</taxon>
    </lineage>
</organism>
<dbReference type="Proteomes" id="UP001497444">
    <property type="component" value="Chromosome 11"/>
</dbReference>
<accession>A0ABP0VYH0</accession>
<name>A0ABP0VYH0_9BRYO</name>